<dbReference type="Proteomes" id="UP001521184">
    <property type="component" value="Unassembled WGS sequence"/>
</dbReference>
<comment type="caution">
    <text evidence="2">The sequence shown here is derived from an EMBL/GenBank/DDBJ whole genome shotgun (WGS) entry which is preliminary data.</text>
</comment>
<sequence length="108" mass="12454">MTNQRFAYHRVKNQDTSGTRDAQAARIESLSQIKRDYDESYNAYVSKILKDISDSRKALSLTALKEKLSRLLEEVREFDPFPVDTAHRNVPDNVRSYGGLTAVEKRDF</sequence>
<proteinExistence type="predicted"/>
<keyword evidence="3" id="KW-1185">Reference proteome</keyword>
<evidence type="ECO:0000313" key="2">
    <source>
        <dbReference type="EMBL" id="KAL1643464.1"/>
    </source>
</evidence>
<organism evidence="2 3">
    <name type="scientific">Diplodia intermedia</name>
    <dbReference type="NCBI Taxonomy" id="856260"/>
    <lineage>
        <taxon>Eukaryota</taxon>
        <taxon>Fungi</taxon>
        <taxon>Dikarya</taxon>
        <taxon>Ascomycota</taxon>
        <taxon>Pezizomycotina</taxon>
        <taxon>Dothideomycetes</taxon>
        <taxon>Dothideomycetes incertae sedis</taxon>
        <taxon>Botryosphaeriales</taxon>
        <taxon>Botryosphaeriaceae</taxon>
        <taxon>Diplodia</taxon>
    </lineage>
</organism>
<evidence type="ECO:0000313" key="3">
    <source>
        <dbReference type="Proteomes" id="UP001521184"/>
    </source>
</evidence>
<evidence type="ECO:0000256" key="1">
    <source>
        <dbReference type="SAM" id="MobiDB-lite"/>
    </source>
</evidence>
<dbReference type="EMBL" id="JAKEKT020000027">
    <property type="protein sequence ID" value="KAL1643464.1"/>
    <property type="molecule type" value="Genomic_DNA"/>
</dbReference>
<gene>
    <name evidence="2" type="ORF">SLS58_004823</name>
</gene>
<protein>
    <submittedName>
        <fullName evidence="2">Uncharacterized protein</fullName>
    </submittedName>
</protein>
<feature type="region of interest" description="Disordered" evidence="1">
    <location>
        <begin position="1"/>
        <end position="23"/>
    </location>
</feature>
<accession>A0ABR3TS89</accession>
<reference evidence="2 3" key="1">
    <citation type="journal article" date="2023" name="Plant Dis.">
        <title>First Report of Diplodia intermedia Causing Canker and Dieback Diseases on Apple Trees in Canada.</title>
        <authorList>
            <person name="Ellouze W."/>
            <person name="Ilyukhin E."/>
            <person name="Sulman M."/>
            <person name="Ali S."/>
        </authorList>
    </citation>
    <scope>NUCLEOTIDE SEQUENCE [LARGE SCALE GENOMIC DNA]</scope>
    <source>
        <strain evidence="2 3">M45-28</strain>
    </source>
</reference>
<name>A0ABR3TS89_9PEZI</name>